<dbReference type="InterPro" id="IPR046219">
    <property type="entry name" value="DUF6252"/>
</dbReference>
<dbReference type="Proteomes" id="UP000605990">
    <property type="component" value="Unassembled WGS sequence"/>
</dbReference>
<evidence type="ECO:0008006" key="3">
    <source>
        <dbReference type="Google" id="ProtNLM"/>
    </source>
</evidence>
<dbReference type="PROSITE" id="PS51257">
    <property type="entry name" value="PROKAR_LIPOPROTEIN"/>
    <property type="match status" value="1"/>
</dbReference>
<organism evidence="1 2">
    <name type="scientific">Flavobacterium bernardetii</name>
    <dbReference type="NCBI Taxonomy" id="2813823"/>
    <lineage>
        <taxon>Bacteria</taxon>
        <taxon>Pseudomonadati</taxon>
        <taxon>Bacteroidota</taxon>
        <taxon>Flavobacteriia</taxon>
        <taxon>Flavobacteriales</taxon>
        <taxon>Flavobacteriaceae</taxon>
        <taxon>Flavobacterium</taxon>
    </lineage>
</organism>
<evidence type="ECO:0000313" key="2">
    <source>
        <dbReference type="Proteomes" id="UP000605990"/>
    </source>
</evidence>
<evidence type="ECO:0000313" key="1">
    <source>
        <dbReference type="EMBL" id="MBC5835748.1"/>
    </source>
</evidence>
<reference evidence="1 2" key="1">
    <citation type="submission" date="2020-08" db="EMBL/GenBank/DDBJ databases">
        <title>Description of novel Flavobacterium F-408 isolate.</title>
        <authorList>
            <person name="Saticioglu I.B."/>
            <person name="Duman M."/>
            <person name="Altun S."/>
        </authorList>
    </citation>
    <scope>NUCLEOTIDE SEQUENCE [LARGE SCALE GENOMIC DNA]</scope>
    <source>
        <strain evidence="1 2">F-408</strain>
    </source>
</reference>
<sequence length="230" mass="24168">MKKIFSIVALTLLLVSCENDIKTNSPAFQGEKDNVFWRADDSKVTINAGNTISINAYTDKELVTFNVPNTVGIHNLGTSNQSINASYSYNNEGTVSYYETSLIEGPVYKLAGVLNSGSGYASLNGNNVNTTGGTGNGLTLKITTNTSGVVIGATIASRGTGYTAGDIVTINGGNANASVKILNVLKSNGVVEIEKIEGNAYTGSFSFNAVDDNGNVVNFNKGTFYKVPAY</sequence>
<protein>
    <recommendedName>
        <fullName evidence="3">Lipoprotein</fullName>
    </recommendedName>
</protein>
<keyword evidence="2" id="KW-1185">Reference proteome</keyword>
<proteinExistence type="predicted"/>
<dbReference type="Pfam" id="PF19765">
    <property type="entry name" value="DUF6252"/>
    <property type="match status" value="2"/>
</dbReference>
<comment type="caution">
    <text evidence="1">The sequence shown here is derived from an EMBL/GenBank/DDBJ whole genome shotgun (WGS) entry which is preliminary data.</text>
</comment>
<dbReference type="RefSeq" id="WP_166125495.1">
    <property type="nucleotide sequence ID" value="NZ_JAANOQ010000002.1"/>
</dbReference>
<accession>A0ABR7J1C8</accession>
<dbReference type="EMBL" id="JACRUN010000008">
    <property type="protein sequence ID" value="MBC5835748.1"/>
    <property type="molecule type" value="Genomic_DNA"/>
</dbReference>
<name>A0ABR7J1C8_9FLAO</name>
<gene>
    <name evidence="1" type="ORF">H8R27_12695</name>
</gene>